<protein>
    <submittedName>
        <fullName evidence="3">Uncharacterized protein</fullName>
    </submittedName>
</protein>
<evidence type="ECO:0000256" key="1">
    <source>
        <dbReference type="SAM" id="Phobius"/>
    </source>
</evidence>
<proteinExistence type="predicted"/>
<feature type="chain" id="PRO_5047085447" evidence="2">
    <location>
        <begin position="23"/>
        <end position="93"/>
    </location>
</feature>
<dbReference type="EMBL" id="BMGS01000001">
    <property type="protein sequence ID" value="GGG31443.1"/>
    <property type="molecule type" value="Genomic_DNA"/>
</dbReference>
<keyword evidence="2" id="KW-0732">Signal</keyword>
<dbReference type="Proteomes" id="UP000601361">
    <property type="component" value="Unassembled WGS sequence"/>
</dbReference>
<reference evidence="4" key="1">
    <citation type="journal article" date="2019" name="Int. J. Syst. Evol. Microbiol.">
        <title>The Global Catalogue of Microorganisms (GCM) 10K type strain sequencing project: providing services to taxonomists for standard genome sequencing and annotation.</title>
        <authorList>
            <consortium name="The Broad Institute Genomics Platform"/>
            <consortium name="The Broad Institute Genome Sequencing Center for Infectious Disease"/>
            <person name="Wu L."/>
            <person name="Ma J."/>
        </authorList>
    </citation>
    <scope>NUCLEOTIDE SEQUENCE [LARGE SCALE GENOMIC DNA]</scope>
    <source>
        <strain evidence="4">CGMCC 1.12990</strain>
    </source>
</reference>
<name>A0ABQ1WIV9_9BACT</name>
<organism evidence="3 4">
    <name type="scientific">Hymenobacter glacieicola</name>
    <dbReference type="NCBI Taxonomy" id="1562124"/>
    <lineage>
        <taxon>Bacteria</taxon>
        <taxon>Pseudomonadati</taxon>
        <taxon>Bacteroidota</taxon>
        <taxon>Cytophagia</taxon>
        <taxon>Cytophagales</taxon>
        <taxon>Hymenobacteraceae</taxon>
        <taxon>Hymenobacter</taxon>
    </lineage>
</organism>
<evidence type="ECO:0000256" key="2">
    <source>
        <dbReference type="SAM" id="SignalP"/>
    </source>
</evidence>
<keyword evidence="1" id="KW-0812">Transmembrane</keyword>
<keyword evidence="1" id="KW-1133">Transmembrane helix</keyword>
<sequence length="93" mass="9543">MRTFYSYVLAGWLLCAGAVASAAPVTPVSDGPGKPALVTAPPVGVAKDTKPETANQKTVVAPPYSASKEKKGAKKVWLIVGIAAALALLRILL</sequence>
<evidence type="ECO:0000313" key="4">
    <source>
        <dbReference type="Proteomes" id="UP000601361"/>
    </source>
</evidence>
<feature type="transmembrane region" description="Helical" evidence="1">
    <location>
        <begin position="76"/>
        <end position="92"/>
    </location>
</feature>
<accession>A0ABQ1WIV9</accession>
<comment type="caution">
    <text evidence="3">The sequence shown here is derived from an EMBL/GenBank/DDBJ whole genome shotgun (WGS) entry which is preliminary data.</text>
</comment>
<gene>
    <name evidence="3" type="ORF">GCM10011378_05040</name>
</gene>
<keyword evidence="1" id="KW-0472">Membrane</keyword>
<dbReference type="RefSeq" id="WP_188556226.1">
    <property type="nucleotide sequence ID" value="NZ_BMGS01000001.1"/>
</dbReference>
<keyword evidence="4" id="KW-1185">Reference proteome</keyword>
<feature type="signal peptide" evidence="2">
    <location>
        <begin position="1"/>
        <end position="22"/>
    </location>
</feature>
<evidence type="ECO:0000313" key="3">
    <source>
        <dbReference type="EMBL" id="GGG31443.1"/>
    </source>
</evidence>